<evidence type="ECO:0000313" key="2">
    <source>
        <dbReference type="Proteomes" id="UP000663880"/>
    </source>
</evidence>
<gene>
    <name evidence="1" type="ORF">PMACD_LOCUS5227</name>
</gene>
<protein>
    <submittedName>
        <fullName evidence="1">Uncharacterized protein</fullName>
    </submittedName>
</protein>
<dbReference type="GO" id="GO:0005869">
    <property type="term" value="C:dynactin complex"/>
    <property type="evidence" value="ECO:0007669"/>
    <property type="project" value="InterPro"/>
</dbReference>
<organism evidence="1 2">
    <name type="scientific">Pieris macdunnoughi</name>
    <dbReference type="NCBI Taxonomy" id="345717"/>
    <lineage>
        <taxon>Eukaryota</taxon>
        <taxon>Metazoa</taxon>
        <taxon>Ecdysozoa</taxon>
        <taxon>Arthropoda</taxon>
        <taxon>Hexapoda</taxon>
        <taxon>Insecta</taxon>
        <taxon>Pterygota</taxon>
        <taxon>Neoptera</taxon>
        <taxon>Endopterygota</taxon>
        <taxon>Lepidoptera</taxon>
        <taxon>Glossata</taxon>
        <taxon>Ditrysia</taxon>
        <taxon>Papilionoidea</taxon>
        <taxon>Pieridae</taxon>
        <taxon>Pierinae</taxon>
        <taxon>Pieris</taxon>
    </lineage>
</organism>
<dbReference type="OrthoDB" id="16729at2759"/>
<evidence type="ECO:0000313" key="1">
    <source>
        <dbReference type="EMBL" id="CAF4830271.1"/>
    </source>
</evidence>
<name>A0A821QS35_9NEOP</name>
<comment type="caution">
    <text evidence="1">The sequence shown here is derived from an EMBL/GenBank/DDBJ whole genome shotgun (WGS) entry which is preliminary data.</text>
</comment>
<dbReference type="InterPro" id="IPR009991">
    <property type="entry name" value="DCTN3"/>
</dbReference>
<dbReference type="AlphaFoldDB" id="A0A821QS35"/>
<sequence length="189" mass="20646">MDPIAVLQNRLEQLEAKLGLAPNSLLEGQHQGDTVTANLLNTAQAINNATAGHEKLSEAKNMANELNNYTDPNFVENMQQNNMNMHEVVAAEPVIKHHCHCMHRCKQAAPVLESEALQQVPQMQEAVNNMHIAAAEVKAEADVVSQGVHELAETCGAAASNASEQLANVAQKVEQVEQKMFPRRRNGLD</sequence>
<accession>A0A821QS35</accession>
<dbReference type="PANTHER" id="PTHR28360">
    <property type="entry name" value="DYNACTIN SUBUNIT 3"/>
    <property type="match status" value="1"/>
</dbReference>
<dbReference type="Proteomes" id="UP000663880">
    <property type="component" value="Unassembled WGS sequence"/>
</dbReference>
<dbReference type="Pfam" id="PF07426">
    <property type="entry name" value="Dynactin_p22"/>
    <property type="match status" value="1"/>
</dbReference>
<dbReference type="EMBL" id="CAJOBZ010000010">
    <property type="protein sequence ID" value="CAF4830271.1"/>
    <property type="molecule type" value="Genomic_DNA"/>
</dbReference>
<reference evidence="1" key="1">
    <citation type="submission" date="2021-02" db="EMBL/GenBank/DDBJ databases">
        <authorList>
            <person name="Steward A R."/>
        </authorList>
    </citation>
    <scope>NUCLEOTIDE SEQUENCE</scope>
</reference>
<dbReference type="PANTHER" id="PTHR28360:SF1">
    <property type="entry name" value="DYNACTIN SUBUNIT 3"/>
    <property type="match status" value="1"/>
</dbReference>
<dbReference type="GO" id="GO:0061640">
    <property type="term" value="P:cytoskeleton-dependent cytokinesis"/>
    <property type="evidence" value="ECO:0007669"/>
    <property type="project" value="InterPro"/>
</dbReference>
<proteinExistence type="predicted"/>
<keyword evidence="2" id="KW-1185">Reference proteome</keyword>